<evidence type="ECO:0000313" key="2">
    <source>
        <dbReference type="EMBL" id="CAA3003884.1"/>
    </source>
</evidence>
<feature type="compositionally biased region" description="Low complexity" evidence="1">
    <location>
        <begin position="143"/>
        <end position="153"/>
    </location>
</feature>
<name>A0A8S0TFB9_OLEEU</name>
<feature type="region of interest" description="Disordered" evidence="1">
    <location>
        <begin position="87"/>
        <end position="180"/>
    </location>
</feature>
<evidence type="ECO:0000313" key="3">
    <source>
        <dbReference type="Proteomes" id="UP000594638"/>
    </source>
</evidence>
<reference evidence="2 3" key="1">
    <citation type="submission" date="2019-12" db="EMBL/GenBank/DDBJ databases">
        <authorList>
            <person name="Alioto T."/>
            <person name="Alioto T."/>
            <person name="Gomez Garrido J."/>
        </authorList>
    </citation>
    <scope>NUCLEOTIDE SEQUENCE [LARGE SCALE GENOMIC DNA]</scope>
</reference>
<proteinExistence type="predicted"/>
<accession>A0A8S0TFB9</accession>
<comment type="caution">
    <text evidence="2">The sequence shown here is derived from an EMBL/GenBank/DDBJ whole genome shotgun (WGS) entry which is preliminary data.</text>
</comment>
<protein>
    <submittedName>
        <fullName evidence="2">Uncharacterized protein</fullName>
    </submittedName>
</protein>
<dbReference type="Gramene" id="OE9A030406T1">
    <property type="protein sequence ID" value="OE9A030406C1"/>
    <property type="gene ID" value="OE9A030406"/>
</dbReference>
<organism evidence="2 3">
    <name type="scientific">Olea europaea subsp. europaea</name>
    <dbReference type="NCBI Taxonomy" id="158383"/>
    <lineage>
        <taxon>Eukaryota</taxon>
        <taxon>Viridiplantae</taxon>
        <taxon>Streptophyta</taxon>
        <taxon>Embryophyta</taxon>
        <taxon>Tracheophyta</taxon>
        <taxon>Spermatophyta</taxon>
        <taxon>Magnoliopsida</taxon>
        <taxon>eudicotyledons</taxon>
        <taxon>Gunneridae</taxon>
        <taxon>Pentapetalae</taxon>
        <taxon>asterids</taxon>
        <taxon>lamiids</taxon>
        <taxon>Lamiales</taxon>
        <taxon>Oleaceae</taxon>
        <taxon>Oleeae</taxon>
        <taxon>Olea</taxon>
    </lineage>
</organism>
<dbReference type="Proteomes" id="UP000594638">
    <property type="component" value="Unassembled WGS sequence"/>
</dbReference>
<dbReference type="EMBL" id="CACTIH010006041">
    <property type="protein sequence ID" value="CAA3003884.1"/>
    <property type="molecule type" value="Genomic_DNA"/>
</dbReference>
<feature type="compositionally biased region" description="Basic and acidic residues" evidence="1">
    <location>
        <begin position="120"/>
        <end position="137"/>
    </location>
</feature>
<keyword evidence="3" id="KW-1185">Reference proteome</keyword>
<gene>
    <name evidence="2" type="ORF">OLEA9_A030406</name>
</gene>
<dbReference type="AlphaFoldDB" id="A0A8S0TFB9"/>
<sequence length="180" mass="19366">MPELEERFGECVGERSPRLLCWTSTKKPQQRTYDAFFRDLHVHTTPRPTEAERDLPYIASLVLFSDRPVQFLDDLARRVVGLQFHEAVPASGGDDGSDAGDRHADESSAGVEDVDTSASDGHHTPESSGEDGARPDDSGESGGDYSSETGGSDSENEVDVSRRQSGALPTPVVAPSTYGV</sequence>
<evidence type="ECO:0000256" key="1">
    <source>
        <dbReference type="SAM" id="MobiDB-lite"/>
    </source>
</evidence>